<dbReference type="AlphaFoldDB" id="A0A176RY57"/>
<keyword evidence="1" id="KW-0812">Transmembrane</keyword>
<accession>A0A176RY57</accession>
<evidence type="ECO:0000256" key="1">
    <source>
        <dbReference type="SAM" id="Phobius"/>
    </source>
</evidence>
<keyword evidence="1" id="KW-1133">Transmembrane helix</keyword>
<feature type="transmembrane region" description="Helical" evidence="1">
    <location>
        <begin position="36"/>
        <end position="56"/>
    </location>
</feature>
<protein>
    <submittedName>
        <fullName evidence="2">Membrane protein</fullName>
    </submittedName>
</protein>
<name>A0A176RY57_9GAMM</name>
<organism evidence="2 3">
    <name type="scientific">Candidatus Thiomargarita nelsonii</name>
    <dbReference type="NCBI Taxonomy" id="1003181"/>
    <lineage>
        <taxon>Bacteria</taxon>
        <taxon>Pseudomonadati</taxon>
        <taxon>Pseudomonadota</taxon>
        <taxon>Gammaproteobacteria</taxon>
        <taxon>Thiotrichales</taxon>
        <taxon>Thiotrichaceae</taxon>
        <taxon>Thiomargarita</taxon>
    </lineage>
</organism>
<keyword evidence="1" id="KW-0472">Membrane</keyword>
<dbReference type="Proteomes" id="UP000076962">
    <property type="component" value="Unassembled WGS sequence"/>
</dbReference>
<reference evidence="2 3" key="1">
    <citation type="submission" date="2016-05" db="EMBL/GenBank/DDBJ databases">
        <title>Single-cell genome of chain-forming Candidatus Thiomargarita nelsonii and comparison to other large sulfur-oxidizing bacteria.</title>
        <authorList>
            <person name="Winkel M."/>
            <person name="Salman V."/>
            <person name="Woyke T."/>
            <person name="Schulz-Vogt H."/>
            <person name="Richter M."/>
            <person name="Flood B."/>
            <person name="Bailey J."/>
            <person name="Amann R."/>
            <person name="Mussmann M."/>
        </authorList>
    </citation>
    <scope>NUCLEOTIDE SEQUENCE [LARGE SCALE GENOMIC DNA]</scope>
    <source>
        <strain evidence="2 3">THI036</strain>
    </source>
</reference>
<gene>
    <name evidence="2" type="ORF">THIOM_003656</name>
</gene>
<dbReference type="EMBL" id="LUTY01002227">
    <property type="protein sequence ID" value="OAD20627.1"/>
    <property type="molecule type" value="Genomic_DNA"/>
</dbReference>
<evidence type="ECO:0000313" key="3">
    <source>
        <dbReference type="Proteomes" id="UP000076962"/>
    </source>
</evidence>
<keyword evidence="3" id="KW-1185">Reference proteome</keyword>
<comment type="caution">
    <text evidence="2">The sequence shown here is derived from an EMBL/GenBank/DDBJ whole genome shotgun (WGS) entry which is preliminary data.</text>
</comment>
<evidence type="ECO:0000313" key="2">
    <source>
        <dbReference type="EMBL" id="OAD20627.1"/>
    </source>
</evidence>
<proteinExistence type="predicted"/>
<feature type="transmembrane region" description="Helical" evidence="1">
    <location>
        <begin position="12"/>
        <end position="30"/>
    </location>
</feature>
<sequence>MNLGALCRHLLICNLRLIIAFLVMFLSMTYRCWKKALIAICLLLLPIWIKFPFFIVS</sequence>